<evidence type="ECO:0000256" key="1">
    <source>
        <dbReference type="ARBA" id="ARBA00022468"/>
    </source>
</evidence>
<organism evidence="4">
    <name type="scientific">Clastoptera arizonana</name>
    <name type="common">Arizona spittle bug</name>
    <dbReference type="NCBI Taxonomy" id="38151"/>
    <lineage>
        <taxon>Eukaryota</taxon>
        <taxon>Metazoa</taxon>
        <taxon>Ecdysozoa</taxon>
        <taxon>Arthropoda</taxon>
        <taxon>Hexapoda</taxon>
        <taxon>Insecta</taxon>
        <taxon>Pterygota</taxon>
        <taxon>Neoptera</taxon>
        <taxon>Paraneoptera</taxon>
        <taxon>Hemiptera</taxon>
        <taxon>Auchenorrhyncha</taxon>
        <taxon>Cercopoidea</taxon>
        <taxon>Clastopteridae</taxon>
        <taxon>Clastoptera</taxon>
    </lineage>
</organism>
<feature type="compositionally biased region" description="Basic and acidic residues" evidence="2">
    <location>
        <begin position="91"/>
        <end position="119"/>
    </location>
</feature>
<dbReference type="SMART" id="SM00324">
    <property type="entry name" value="RhoGAP"/>
    <property type="match status" value="1"/>
</dbReference>
<dbReference type="AlphaFoldDB" id="A0A1B6CHV3"/>
<keyword evidence="1" id="KW-0343">GTPase activation</keyword>
<dbReference type="Pfam" id="PF20924">
    <property type="entry name" value="RLIP76_Ral-bd"/>
    <property type="match status" value="1"/>
</dbReference>
<dbReference type="GO" id="GO:0031267">
    <property type="term" value="F:small GTPase binding"/>
    <property type="evidence" value="ECO:0007669"/>
    <property type="project" value="InterPro"/>
</dbReference>
<reference evidence="4" key="1">
    <citation type="submission" date="2015-12" db="EMBL/GenBank/DDBJ databases">
        <title>De novo transcriptome assembly of four potential Pierce s Disease insect vectors from Arizona vineyards.</title>
        <authorList>
            <person name="Tassone E.E."/>
        </authorList>
    </citation>
    <scope>NUCLEOTIDE SEQUENCE</scope>
</reference>
<evidence type="ECO:0000259" key="3">
    <source>
        <dbReference type="PROSITE" id="PS50238"/>
    </source>
</evidence>
<dbReference type="PANTHER" id="PTHR12783">
    <property type="entry name" value="RALA BINDING PROTEIN 1 RALBP1"/>
    <property type="match status" value="1"/>
</dbReference>
<evidence type="ECO:0000313" key="4">
    <source>
        <dbReference type="EMBL" id="JAS13044.1"/>
    </source>
</evidence>
<dbReference type="InterPro" id="IPR000198">
    <property type="entry name" value="RhoGAP_dom"/>
</dbReference>
<feature type="region of interest" description="Disordered" evidence="2">
    <location>
        <begin position="1"/>
        <end position="119"/>
    </location>
</feature>
<feature type="domain" description="Rho-GAP" evidence="3">
    <location>
        <begin position="155"/>
        <end position="351"/>
    </location>
</feature>
<protein>
    <recommendedName>
        <fullName evidence="3">Rho-GAP domain-containing protein</fullName>
    </recommendedName>
</protein>
<dbReference type="GO" id="GO:0005096">
    <property type="term" value="F:GTPase activator activity"/>
    <property type="evidence" value="ECO:0007669"/>
    <property type="project" value="UniProtKB-KW"/>
</dbReference>
<dbReference type="SUPFAM" id="SSF48350">
    <property type="entry name" value="GTPase activation domain, GAP"/>
    <property type="match status" value="1"/>
</dbReference>
<dbReference type="InterPro" id="IPR008936">
    <property type="entry name" value="Rho_GTPase_activation_prot"/>
</dbReference>
<dbReference type="PANTHER" id="PTHR12783:SF5">
    <property type="entry name" value="RALA-BINDING PROTEIN 1"/>
    <property type="match status" value="1"/>
</dbReference>
<proteinExistence type="predicted"/>
<sequence>MDFESPDVEKDFPGLYASESGKKSNESDFSDEGHEKISRKDLLISKRKDKKDSKKDRGYATLEGESSPEDDADIKSPSKSKKLKPFKFPTTKKEKREKSREKDSKDKDLEKKKDSDKEKDKKKEIRVKLKIKEKKKTKHSEENSDIGEEHPIFGVPLAVAVERNRCHDGVEIPVVVRDCIDLVQEIGLNVEGIYKVSGIKSRVQIVRRLYNLRETVLLADYDLPVATSLLKLFLRELPEPILTNDLVSRFEEAAAIKDVSTREAEMKFLIEKLPKCNYVLLAWVVKHLDNVSSHEKYNKMNAQTLAITLSPVFHMSQRLLSALLCHCDTIFPGLKLTKYIPPLSCGSPSLPDSISGITEELRKQESLLEQIHCEMNAGLVTKNREEQLWEVQRFITQLKRKLRSLDRAVETNQRSFEETDSAKPEDDLNLHLQQPTTSEIPLLSQHTKHSEHIVEVVIEREDSEPASDKLKEIQVFERPVEDQKTSRKEELALCLETEELTSMVTSLQAMIEYEKVEINRLKNQIQALGGHKVQNGFIEEDVFTEMKSDDTLLLLFQKENLIQNIIEEREACANLRVKIKLAQMSLS</sequence>
<feature type="compositionally biased region" description="Basic and acidic residues" evidence="2">
    <location>
        <begin position="20"/>
        <end position="58"/>
    </location>
</feature>
<name>A0A1B6CHV3_9HEMI</name>
<gene>
    <name evidence="4" type="ORF">g.24558</name>
</gene>
<dbReference type="Gene3D" id="1.20.58.90">
    <property type="match status" value="1"/>
</dbReference>
<evidence type="ECO:0000256" key="2">
    <source>
        <dbReference type="SAM" id="MobiDB-lite"/>
    </source>
</evidence>
<dbReference type="Gene3D" id="1.10.555.10">
    <property type="entry name" value="Rho GTPase activation protein"/>
    <property type="match status" value="1"/>
</dbReference>
<accession>A0A1B6CHV3</accession>
<dbReference type="GO" id="GO:0007264">
    <property type="term" value="P:small GTPase-mediated signal transduction"/>
    <property type="evidence" value="ECO:0007669"/>
    <property type="project" value="InterPro"/>
</dbReference>
<dbReference type="InterPro" id="IPR039767">
    <property type="entry name" value="RALBP1"/>
</dbReference>
<dbReference type="InterPro" id="IPR049041">
    <property type="entry name" value="RalBP1-like_Ral-bd"/>
</dbReference>
<dbReference type="EMBL" id="GEDC01024254">
    <property type="protein sequence ID" value="JAS13044.1"/>
    <property type="molecule type" value="Transcribed_RNA"/>
</dbReference>
<dbReference type="Pfam" id="PF00620">
    <property type="entry name" value="RhoGAP"/>
    <property type="match status" value="1"/>
</dbReference>
<dbReference type="PROSITE" id="PS50238">
    <property type="entry name" value="RHOGAP"/>
    <property type="match status" value="1"/>
</dbReference>